<dbReference type="Pfam" id="PF20118">
    <property type="entry name" value="DUF6508"/>
    <property type="match status" value="1"/>
</dbReference>
<dbReference type="Proteomes" id="UP000293172">
    <property type="component" value="Unassembled WGS sequence"/>
</dbReference>
<gene>
    <name evidence="2" type="ORF">DNK44_22955</name>
</gene>
<dbReference type="AlphaFoldDB" id="A0A4Q9QV99"/>
<feature type="compositionally biased region" description="Basic residues" evidence="1">
    <location>
        <begin position="1"/>
        <end position="11"/>
    </location>
</feature>
<dbReference type="InterPro" id="IPR045425">
    <property type="entry name" value="DUF6508"/>
</dbReference>
<evidence type="ECO:0000256" key="1">
    <source>
        <dbReference type="SAM" id="MobiDB-lite"/>
    </source>
</evidence>
<organism evidence="2 3">
    <name type="scientific">Phytopseudomonas dryadis</name>
    <dbReference type="NCBI Taxonomy" id="2487520"/>
    <lineage>
        <taxon>Bacteria</taxon>
        <taxon>Pseudomonadati</taxon>
        <taxon>Pseudomonadota</taxon>
        <taxon>Gammaproteobacteria</taxon>
        <taxon>Pseudomonadales</taxon>
        <taxon>Pseudomonadaceae</taxon>
        <taxon>Phytopseudomonas</taxon>
    </lineage>
</organism>
<sequence>MRAWLQRKPHGPRVQQAETPADPASADRLMLAPPALPPLNHASAQLQARYRAFVSRPHPDPVVGRQLVRDLRAAAIDLSSTKAHEPSPDIYWLIQGAATVALLACGSGSDEFKACQRDLHAYRDAPLTRIQVQWFDRHVATVDTSSYLHVQPADIDELLAFLPRLYPDGTPIQAVVACHDDRWPVYAEAVQAFFSAAGKDCWSDFDYDVNRAGEMLKTPERIASASLDELRSMLTWCVRGERFCDGHHALVIENGYVLALLQRLQALRQHETADSPPFRNERPVP</sequence>
<feature type="region of interest" description="Disordered" evidence="1">
    <location>
        <begin position="1"/>
        <end position="23"/>
    </location>
</feature>
<evidence type="ECO:0000313" key="2">
    <source>
        <dbReference type="EMBL" id="TBU86516.1"/>
    </source>
</evidence>
<reference evidence="2 3" key="1">
    <citation type="submission" date="2018-06" db="EMBL/GenBank/DDBJ databases">
        <title>Three novel Pseudomonas species isolated from symptomatic oak.</title>
        <authorList>
            <person name="Bueno-Gonzalez V."/>
            <person name="Brady C."/>
        </authorList>
    </citation>
    <scope>NUCLEOTIDE SEQUENCE [LARGE SCALE GENOMIC DNA]</scope>
    <source>
        <strain evidence="2 3">P6B</strain>
    </source>
</reference>
<dbReference type="EMBL" id="QJUL01000050">
    <property type="protein sequence ID" value="TBU86516.1"/>
    <property type="molecule type" value="Genomic_DNA"/>
</dbReference>
<comment type="caution">
    <text evidence="2">The sequence shown here is derived from an EMBL/GenBank/DDBJ whole genome shotgun (WGS) entry which is preliminary data.</text>
</comment>
<evidence type="ECO:0000313" key="3">
    <source>
        <dbReference type="Proteomes" id="UP000293172"/>
    </source>
</evidence>
<protein>
    <submittedName>
        <fullName evidence="2">Uncharacterized protein</fullName>
    </submittedName>
</protein>
<name>A0A4Q9QV99_9GAMM</name>
<accession>A0A4Q9QV99</accession>
<proteinExistence type="predicted"/>